<dbReference type="PANTHER" id="PTHR12812:SF0">
    <property type="entry name" value="HEPARAN-SULFATE 6-O-SULFOTRANSFERASE"/>
    <property type="match status" value="1"/>
</dbReference>
<sequence length="340" mass="39505">MVMTTHFSLPPKRGQLAFGSSLGKNARKQNPMQKILSFDQMMQKPRRNSFKMENSHDVLVFLHIQKTAGTTFERFLVCHLNVTHRCQCRCVEMKKKNCQCRQLIGRIWLFSRYSTGWACNLHADYTELVASNCVSNKLSAIEGSRHKRRFFLTTFLRNPIDRFISEFTHVSERGATWGRARLFCGGRSPTSEELPACFDPKVGWRNISLDEFLSCPYNLAFNRQTRMLSDLNLVNCYNSSSMDSTVRDRIMLESAKFNLRHFAFFGLKENMTESQFLFEKTFGLTFDSDLALWNRSKSAHVIPTGGQLGQIRQRNLLDLELYAFARRVFKLRLSKTEKLR</sequence>
<evidence type="ECO:0000256" key="1">
    <source>
        <dbReference type="ARBA" id="ARBA00004167"/>
    </source>
</evidence>
<evidence type="ECO:0000256" key="6">
    <source>
        <dbReference type="ARBA" id="ARBA00023136"/>
    </source>
</evidence>
<keyword evidence="8" id="KW-0735">Signal-anchor</keyword>
<comment type="subcellular location">
    <subcellularLocation>
        <location evidence="1">Membrane</location>
        <topology evidence="1">Single-pass membrane protein</topology>
    </subcellularLocation>
    <subcellularLocation>
        <location evidence="8">Membrane</location>
        <topology evidence="8">Single-pass type II membrane protein</topology>
    </subcellularLocation>
</comment>
<evidence type="ECO:0000256" key="5">
    <source>
        <dbReference type="ARBA" id="ARBA00022989"/>
    </source>
</evidence>
<evidence type="ECO:0000256" key="2">
    <source>
        <dbReference type="ARBA" id="ARBA00010109"/>
    </source>
</evidence>
<comment type="similarity">
    <text evidence="2 8">Belongs to the sulfotransferase 6 family.</text>
</comment>
<dbReference type="GO" id="GO:0016020">
    <property type="term" value="C:membrane"/>
    <property type="evidence" value="ECO:0007669"/>
    <property type="project" value="UniProtKB-SubCell"/>
</dbReference>
<evidence type="ECO:0000256" key="8">
    <source>
        <dbReference type="RuleBase" id="RU364122"/>
    </source>
</evidence>
<reference evidence="9 10" key="1">
    <citation type="submission" date="2024-10" db="EMBL/GenBank/DDBJ databases">
        <authorList>
            <person name="Kim D."/>
        </authorList>
    </citation>
    <scope>NUCLEOTIDE SEQUENCE [LARGE SCALE GENOMIC DNA]</scope>
    <source>
        <strain evidence="9">Taebaek</strain>
    </source>
</reference>
<dbReference type="AlphaFoldDB" id="A0ABD2KGX1"/>
<dbReference type="EMBL" id="JBICCN010000026">
    <property type="protein sequence ID" value="KAL3102042.1"/>
    <property type="molecule type" value="Genomic_DNA"/>
</dbReference>
<evidence type="ECO:0000256" key="3">
    <source>
        <dbReference type="ARBA" id="ARBA00022679"/>
    </source>
</evidence>
<keyword evidence="7" id="KW-0325">Glycoprotein</keyword>
<gene>
    <name evidence="9" type="ORF">niasHS_003451</name>
</gene>
<comment type="function">
    <text evidence="8">6-O-sulfation enzyme which catalyzes the transfer of sulfate from 3'-phosphoadenosine 5'-phosphosulfate (PAPS) to position 6 of the N-sulfoglucosamine residue (GlcNS) of heparan sulfate.</text>
</comment>
<evidence type="ECO:0000256" key="7">
    <source>
        <dbReference type="ARBA" id="ARBA00023180"/>
    </source>
</evidence>
<dbReference type="InterPro" id="IPR010635">
    <property type="entry name" value="Heparan_SO4-6-sulfoTrfase"/>
</dbReference>
<keyword evidence="4" id="KW-0812">Transmembrane</keyword>
<dbReference type="GO" id="GO:0016740">
    <property type="term" value="F:transferase activity"/>
    <property type="evidence" value="ECO:0007669"/>
    <property type="project" value="UniProtKB-KW"/>
</dbReference>
<evidence type="ECO:0000313" key="9">
    <source>
        <dbReference type="EMBL" id="KAL3102042.1"/>
    </source>
</evidence>
<keyword evidence="10" id="KW-1185">Reference proteome</keyword>
<accession>A0ABD2KGX1</accession>
<dbReference type="InterPro" id="IPR027417">
    <property type="entry name" value="P-loop_NTPase"/>
</dbReference>
<dbReference type="Gene3D" id="3.40.50.300">
    <property type="entry name" value="P-loop containing nucleotide triphosphate hydrolases"/>
    <property type="match status" value="1"/>
</dbReference>
<evidence type="ECO:0000313" key="10">
    <source>
        <dbReference type="Proteomes" id="UP001620645"/>
    </source>
</evidence>
<comment type="caution">
    <text evidence="9">The sequence shown here is derived from an EMBL/GenBank/DDBJ whole genome shotgun (WGS) entry which is preliminary data.</text>
</comment>
<dbReference type="Proteomes" id="UP001620645">
    <property type="component" value="Unassembled WGS sequence"/>
</dbReference>
<keyword evidence="6 8" id="KW-0472">Membrane</keyword>
<name>A0ABD2KGX1_HETSC</name>
<keyword evidence="5" id="KW-1133">Transmembrane helix</keyword>
<keyword evidence="3 8" id="KW-0808">Transferase</keyword>
<evidence type="ECO:0000256" key="4">
    <source>
        <dbReference type="ARBA" id="ARBA00022692"/>
    </source>
</evidence>
<dbReference type="InterPro" id="IPR005331">
    <property type="entry name" value="Sulfotransferase"/>
</dbReference>
<organism evidence="9 10">
    <name type="scientific">Heterodera schachtii</name>
    <name type="common">Sugarbeet cyst nematode worm</name>
    <name type="synonym">Tylenchus schachtii</name>
    <dbReference type="NCBI Taxonomy" id="97005"/>
    <lineage>
        <taxon>Eukaryota</taxon>
        <taxon>Metazoa</taxon>
        <taxon>Ecdysozoa</taxon>
        <taxon>Nematoda</taxon>
        <taxon>Chromadorea</taxon>
        <taxon>Rhabditida</taxon>
        <taxon>Tylenchina</taxon>
        <taxon>Tylenchomorpha</taxon>
        <taxon>Tylenchoidea</taxon>
        <taxon>Heteroderidae</taxon>
        <taxon>Heteroderinae</taxon>
        <taxon>Heterodera</taxon>
    </lineage>
</organism>
<dbReference type="Pfam" id="PF03567">
    <property type="entry name" value="Sulfotransfer_2"/>
    <property type="match status" value="1"/>
</dbReference>
<comment type="catalytic activity">
    <reaction evidence="8">
        <text>alpha-D-glucosaminyl-[heparan sulfate](n) + 3'-phosphoadenylyl sulfate = 6-sulfo-alpha-D-glucosaminyl-[heparan sulfate](n) + adenosine 3',5'-bisphosphate + H(+)</text>
        <dbReference type="Rhea" id="RHEA:56604"/>
        <dbReference type="Rhea" id="RHEA-COMP:9830"/>
        <dbReference type="Rhea" id="RHEA-COMP:14621"/>
        <dbReference type="ChEBI" id="CHEBI:15378"/>
        <dbReference type="ChEBI" id="CHEBI:58339"/>
        <dbReference type="ChEBI" id="CHEBI:58343"/>
        <dbReference type="ChEBI" id="CHEBI:58388"/>
        <dbReference type="ChEBI" id="CHEBI:140604"/>
    </reaction>
</comment>
<dbReference type="EC" id="2.8.2.-" evidence="8"/>
<dbReference type="PANTHER" id="PTHR12812">
    <property type="entry name" value="HEPARAN SULFATE 6-O-SULFOTRANSFERASE 3"/>
    <property type="match status" value="1"/>
</dbReference>
<protein>
    <recommendedName>
        <fullName evidence="8">Heparan-sulfate 6-O-sulfotransferase</fullName>
        <ecNumber evidence="8">2.8.2.-</ecNumber>
    </recommendedName>
</protein>
<proteinExistence type="inferred from homology"/>